<dbReference type="AlphaFoldDB" id="A0A1Q8E7P1"/>
<organism evidence="10 11">
    <name type="scientific">Streptococcus cuniculi</name>
    <dbReference type="NCBI Taxonomy" id="1432788"/>
    <lineage>
        <taxon>Bacteria</taxon>
        <taxon>Bacillati</taxon>
        <taxon>Bacillota</taxon>
        <taxon>Bacilli</taxon>
        <taxon>Lactobacillales</taxon>
        <taxon>Streptococcaceae</taxon>
        <taxon>Streptococcus</taxon>
    </lineage>
</organism>
<dbReference type="GO" id="GO:0050661">
    <property type="term" value="F:NADP binding"/>
    <property type="evidence" value="ECO:0007669"/>
    <property type="project" value="InterPro"/>
</dbReference>
<reference evidence="11" key="1">
    <citation type="submission" date="2016-12" db="EMBL/GenBank/DDBJ databases">
        <authorList>
            <person name="Gulvik C.A."/>
        </authorList>
    </citation>
    <scope>NUCLEOTIDE SEQUENCE [LARGE SCALE GENOMIC DNA]</scope>
    <source>
        <strain evidence="11">NED12-00049-6B</strain>
    </source>
</reference>
<dbReference type="GO" id="GO:0005829">
    <property type="term" value="C:cytosol"/>
    <property type="evidence" value="ECO:0007669"/>
    <property type="project" value="TreeGrafter"/>
</dbReference>
<dbReference type="InterPro" id="IPR017925">
    <property type="entry name" value="DHFR_CS"/>
</dbReference>
<keyword evidence="5 7" id="KW-0521">NADP</keyword>
<feature type="domain" description="DHFR" evidence="9">
    <location>
        <begin position="4"/>
        <end position="167"/>
    </location>
</feature>
<evidence type="ECO:0000256" key="2">
    <source>
        <dbReference type="ARBA" id="ARBA00009539"/>
    </source>
</evidence>
<keyword evidence="11" id="KW-1185">Reference proteome</keyword>
<dbReference type="FunFam" id="3.40.430.10:FF:000009">
    <property type="entry name" value="Dihydrofolate reductase"/>
    <property type="match status" value="1"/>
</dbReference>
<dbReference type="CDD" id="cd00209">
    <property type="entry name" value="DHFR"/>
    <property type="match status" value="1"/>
</dbReference>
<accession>A0A1Q8E7P1</accession>
<dbReference type="GO" id="GO:0006730">
    <property type="term" value="P:one-carbon metabolic process"/>
    <property type="evidence" value="ECO:0007669"/>
    <property type="project" value="UniProtKB-KW"/>
</dbReference>
<evidence type="ECO:0000256" key="1">
    <source>
        <dbReference type="ARBA" id="ARBA00004903"/>
    </source>
</evidence>
<evidence type="ECO:0000256" key="6">
    <source>
        <dbReference type="ARBA" id="ARBA00023002"/>
    </source>
</evidence>
<evidence type="ECO:0000256" key="5">
    <source>
        <dbReference type="ARBA" id="ARBA00022857"/>
    </source>
</evidence>
<dbReference type="PROSITE" id="PS00075">
    <property type="entry name" value="DHFR_1"/>
    <property type="match status" value="1"/>
</dbReference>
<keyword evidence="4 7" id="KW-0554">One-carbon metabolism</keyword>
<keyword evidence="6 7" id="KW-0560">Oxidoreductase</keyword>
<dbReference type="SUPFAM" id="SSF53597">
    <property type="entry name" value="Dihydrofolate reductase-like"/>
    <property type="match status" value="1"/>
</dbReference>
<evidence type="ECO:0000256" key="4">
    <source>
        <dbReference type="ARBA" id="ARBA00022563"/>
    </source>
</evidence>
<dbReference type="EC" id="1.5.1.3" evidence="3 7"/>
<evidence type="ECO:0000256" key="3">
    <source>
        <dbReference type="ARBA" id="ARBA00012856"/>
    </source>
</evidence>
<dbReference type="PRINTS" id="PR00070">
    <property type="entry name" value="DHFR"/>
</dbReference>
<evidence type="ECO:0000256" key="7">
    <source>
        <dbReference type="PIRNR" id="PIRNR000194"/>
    </source>
</evidence>
<gene>
    <name evidence="10" type="ORF">BU202_04875</name>
</gene>
<dbReference type="GO" id="GO:0046452">
    <property type="term" value="P:dihydrofolate metabolic process"/>
    <property type="evidence" value="ECO:0007669"/>
    <property type="project" value="TreeGrafter"/>
</dbReference>
<comment type="pathway">
    <text evidence="1 7">Cofactor biosynthesis; tetrahydrofolate biosynthesis; 5,6,7,8-tetrahydrofolate from 7,8-dihydrofolate: step 1/1.</text>
</comment>
<dbReference type="PANTHER" id="PTHR48069">
    <property type="entry name" value="DIHYDROFOLATE REDUCTASE"/>
    <property type="match status" value="1"/>
</dbReference>
<dbReference type="PROSITE" id="PS51330">
    <property type="entry name" value="DHFR_2"/>
    <property type="match status" value="1"/>
</dbReference>
<dbReference type="InterPro" id="IPR012259">
    <property type="entry name" value="DHFR"/>
</dbReference>
<dbReference type="GO" id="GO:0004146">
    <property type="term" value="F:dihydrofolate reductase activity"/>
    <property type="evidence" value="ECO:0007669"/>
    <property type="project" value="UniProtKB-EC"/>
</dbReference>
<comment type="caution">
    <text evidence="10">The sequence shown here is derived from an EMBL/GenBank/DDBJ whole genome shotgun (WGS) entry which is preliminary data.</text>
</comment>
<name>A0A1Q8E7P1_9STRE</name>
<comment type="similarity">
    <text evidence="2 7 8">Belongs to the dihydrofolate reductase family.</text>
</comment>
<dbReference type="Gene3D" id="3.40.430.10">
    <property type="entry name" value="Dihydrofolate Reductase, subunit A"/>
    <property type="match status" value="1"/>
</dbReference>
<dbReference type="GO" id="GO:0046655">
    <property type="term" value="P:folic acid metabolic process"/>
    <property type="evidence" value="ECO:0007669"/>
    <property type="project" value="TreeGrafter"/>
</dbReference>
<protein>
    <recommendedName>
        <fullName evidence="3 7">Dihydrofolate reductase</fullName>
        <ecNumber evidence="3 7">1.5.1.3</ecNumber>
    </recommendedName>
</protein>
<dbReference type="InterPro" id="IPR024072">
    <property type="entry name" value="DHFR-like_dom_sf"/>
</dbReference>
<evidence type="ECO:0000259" key="9">
    <source>
        <dbReference type="PROSITE" id="PS51330"/>
    </source>
</evidence>
<proteinExistence type="inferred from homology"/>
<dbReference type="PANTHER" id="PTHR48069:SF3">
    <property type="entry name" value="DIHYDROFOLATE REDUCTASE"/>
    <property type="match status" value="1"/>
</dbReference>
<dbReference type="PIRSF" id="PIRSF000194">
    <property type="entry name" value="DHFR"/>
    <property type="match status" value="1"/>
</dbReference>
<dbReference type="OrthoDB" id="9804315at2"/>
<dbReference type="Pfam" id="PF00186">
    <property type="entry name" value="DHFR_1"/>
    <property type="match status" value="1"/>
</dbReference>
<comment type="catalytic activity">
    <reaction evidence="7">
        <text>(6S)-5,6,7,8-tetrahydrofolate + NADP(+) = 7,8-dihydrofolate + NADPH + H(+)</text>
        <dbReference type="Rhea" id="RHEA:15009"/>
        <dbReference type="ChEBI" id="CHEBI:15378"/>
        <dbReference type="ChEBI" id="CHEBI:57451"/>
        <dbReference type="ChEBI" id="CHEBI:57453"/>
        <dbReference type="ChEBI" id="CHEBI:57783"/>
        <dbReference type="ChEBI" id="CHEBI:58349"/>
        <dbReference type="EC" id="1.5.1.3"/>
    </reaction>
</comment>
<dbReference type="Proteomes" id="UP000186890">
    <property type="component" value="Unassembled WGS sequence"/>
</dbReference>
<dbReference type="GO" id="GO:0046654">
    <property type="term" value="P:tetrahydrofolate biosynthetic process"/>
    <property type="evidence" value="ECO:0007669"/>
    <property type="project" value="UniProtKB-UniPathway"/>
</dbReference>
<evidence type="ECO:0000313" key="10">
    <source>
        <dbReference type="EMBL" id="OLF47803.1"/>
    </source>
</evidence>
<evidence type="ECO:0000313" key="11">
    <source>
        <dbReference type="Proteomes" id="UP000186890"/>
    </source>
</evidence>
<dbReference type="RefSeq" id="WP_075104680.1">
    <property type="nucleotide sequence ID" value="NZ_MSJM01000004.1"/>
</dbReference>
<dbReference type="EMBL" id="MSJM01000004">
    <property type="protein sequence ID" value="OLF47803.1"/>
    <property type="molecule type" value="Genomic_DNA"/>
</dbReference>
<comment type="function">
    <text evidence="7">Key enzyme in folate metabolism. Catalyzes an essential reaction for de novo glycine and purine synthesis, and for DNA precursor synthesis.</text>
</comment>
<sequence>MTKKISAIWAQDEQGLIGKEGGLPWSLKADLEHFKQTTTGHAMVMGRITFDGMGKRALPNRISIILTHDVDYQVEHERVLVMHSVEEVLDWYEKQDKNLYVIGGGQIFTAFEAYTDELVKTDIHAGFEGDTYFPTTFDWSVFEEVGATRYERDAENPVDFTVRIFERKEN</sequence>
<dbReference type="InterPro" id="IPR001796">
    <property type="entry name" value="DHFR_dom"/>
</dbReference>
<evidence type="ECO:0000256" key="8">
    <source>
        <dbReference type="RuleBase" id="RU004474"/>
    </source>
</evidence>
<dbReference type="UniPathway" id="UPA00077">
    <property type="reaction ID" value="UER00158"/>
</dbReference>